<keyword evidence="1" id="KW-0805">Transcription regulation</keyword>
<dbReference type="AlphaFoldDB" id="A0A5N6RYW5"/>
<dbReference type="InterPro" id="IPR036271">
    <property type="entry name" value="Tet_transcr_reg_TetR-rel_C_sf"/>
</dbReference>
<keyword evidence="7" id="KW-1185">Reference proteome</keyword>
<evidence type="ECO:0000256" key="4">
    <source>
        <dbReference type="PROSITE-ProRule" id="PRU00335"/>
    </source>
</evidence>
<evidence type="ECO:0000259" key="5">
    <source>
        <dbReference type="PROSITE" id="PS50977"/>
    </source>
</evidence>
<feature type="DNA-binding region" description="H-T-H motif" evidence="4">
    <location>
        <begin position="35"/>
        <end position="54"/>
    </location>
</feature>
<dbReference type="EMBL" id="QDAG01000009">
    <property type="protein sequence ID" value="KAE8127141.1"/>
    <property type="molecule type" value="Genomic_DNA"/>
</dbReference>
<dbReference type="GO" id="GO:0000976">
    <property type="term" value="F:transcription cis-regulatory region binding"/>
    <property type="evidence" value="ECO:0007669"/>
    <property type="project" value="TreeGrafter"/>
</dbReference>
<accession>A0A5N6RYW5</accession>
<comment type="caution">
    <text evidence="6">The sequence shown here is derived from an EMBL/GenBank/DDBJ whole genome shotgun (WGS) entry which is preliminary data.</text>
</comment>
<dbReference type="InterPro" id="IPR001647">
    <property type="entry name" value="HTH_TetR"/>
</dbReference>
<dbReference type="Gene3D" id="1.10.357.10">
    <property type="entry name" value="Tetracycline Repressor, domain 2"/>
    <property type="match status" value="1"/>
</dbReference>
<keyword evidence="3" id="KW-0804">Transcription</keyword>
<name>A0A5N6RYW5_9BIFI</name>
<sequence>MGYSGRKQQEQEIRKRDIVDAAERVFSRKGFENASMDELAKEAEFSKRTVYTYFSSKEQIYCEIMIRGYRLLIGMIEGSRHARPPQNAADELHAIFLAFFEFSRSRPDYCTAIMEYETTDSASQSRMQDESKAECYRLGEVIFGYLSRALRKGVAEGTLRGGLDTEQAAVLLWACTIGIYATGKKKADYLKHYHGIESDEFISQSFRLMMRLIGVNGEEPDEEGV</sequence>
<dbReference type="FunFam" id="1.10.10.60:FF:000141">
    <property type="entry name" value="TetR family transcriptional regulator"/>
    <property type="match status" value="1"/>
</dbReference>
<evidence type="ECO:0000313" key="7">
    <source>
        <dbReference type="Proteomes" id="UP000325415"/>
    </source>
</evidence>
<dbReference type="GO" id="GO:0045892">
    <property type="term" value="P:negative regulation of DNA-templated transcription"/>
    <property type="evidence" value="ECO:0007669"/>
    <property type="project" value="UniProtKB-ARBA"/>
</dbReference>
<dbReference type="PANTHER" id="PTHR30055:SF234">
    <property type="entry name" value="HTH-TYPE TRANSCRIPTIONAL REGULATOR BETI"/>
    <property type="match status" value="1"/>
</dbReference>
<dbReference type="PRINTS" id="PR00455">
    <property type="entry name" value="HTHTETR"/>
</dbReference>
<evidence type="ECO:0000256" key="2">
    <source>
        <dbReference type="ARBA" id="ARBA00023125"/>
    </source>
</evidence>
<dbReference type="Proteomes" id="UP000325415">
    <property type="component" value="Unassembled WGS sequence"/>
</dbReference>
<dbReference type="SUPFAM" id="SSF48498">
    <property type="entry name" value="Tetracyclin repressor-like, C-terminal domain"/>
    <property type="match status" value="1"/>
</dbReference>
<dbReference type="OrthoDB" id="3767959at2"/>
<feature type="domain" description="HTH tetR-type" evidence="5">
    <location>
        <begin position="12"/>
        <end position="72"/>
    </location>
</feature>
<protein>
    <submittedName>
        <fullName evidence="6">TetR/AcrR family transcriptional regulator</fullName>
    </submittedName>
</protein>
<proteinExistence type="predicted"/>
<evidence type="ECO:0000256" key="1">
    <source>
        <dbReference type="ARBA" id="ARBA00023015"/>
    </source>
</evidence>
<dbReference type="InterPro" id="IPR009057">
    <property type="entry name" value="Homeodomain-like_sf"/>
</dbReference>
<dbReference type="GeneID" id="78127802"/>
<gene>
    <name evidence="6" type="ORF">DDE84_08920</name>
</gene>
<dbReference type="SUPFAM" id="SSF46689">
    <property type="entry name" value="Homeodomain-like"/>
    <property type="match status" value="1"/>
</dbReference>
<dbReference type="Pfam" id="PF00440">
    <property type="entry name" value="TetR_N"/>
    <property type="match status" value="1"/>
</dbReference>
<organism evidence="6 7">
    <name type="scientific">Bifidobacterium tibiigranuli</name>
    <dbReference type="NCBI Taxonomy" id="2172043"/>
    <lineage>
        <taxon>Bacteria</taxon>
        <taxon>Bacillati</taxon>
        <taxon>Actinomycetota</taxon>
        <taxon>Actinomycetes</taxon>
        <taxon>Bifidobacteriales</taxon>
        <taxon>Bifidobacteriaceae</taxon>
        <taxon>Bifidobacterium</taxon>
    </lineage>
</organism>
<dbReference type="PROSITE" id="PS50977">
    <property type="entry name" value="HTH_TETR_2"/>
    <property type="match status" value="1"/>
</dbReference>
<dbReference type="RefSeq" id="WP_152581352.1">
    <property type="nucleotide sequence ID" value="NZ_QDAG01000009.1"/>
</dbReference>
<keyword evidence="2 4" id="KW-0238">DNA-binding</keyword>
<evidence type="ECO:0000313" key="6">
    <source>
        <dbReference type="EMBL" id="KAE8127141.1"/>
    </source>
</evidence>
<dbReference type="InterPro" id="IPR050109">
    <property type="entry name" value="HTH-type_TetR-like_transc_reg"/>
</dbReference>
<evidence type="ECO:0000256" key="3">
    <source>
        <dbReference type="ARBA" id="ARBA00023163"/>
    </source>
</evidence>
<dbReference type="PANTHER" id="PTHR30055">
    <property type="entry name" value="HTH-TYPE TRANSCRIPTIONAL REGULATOR RUTR"/>
    <property type="match status" value="1"/>
</dbReference>
<reference evidence="6 7" key="1">
    <citation type="submission" date="2018-04" db="EMBL/GenBank/DDBJ databases">
        <authorList>
            <person name="Eckel V.P."/>
            <person name="Vogel R.F."/>
        </authorList>
    </citation>
    <scope>NUCLEOTIDE SEQUENCE [LARGE SCALE GENOMIC DNA]</scope>
    <source>
        <strain evidence="7">TMW 2.1764</strain>
    </source>
</reference>
<dbReference type="GO" id="GO:0003700">
    <property type="term" value="F:DNA-binding transcription factor activity"/>
    <property type="evidence" value="ECO:0007669"/>
    <property type="project" value="TreeGrafter"/>
</dbReference>